<reference evidence="3" key="2">
    <citation type="submission" date="2020-02" db="EMBL/GenBank/DDBJ databases">
        <authorList>
            <person name="Littmann E."/>
            <person name="Sorbara M."/>
        </authorList>
    </citation>
    <scope>NUCLEOTIDE SEQUENCE</scope>
    <source>
        <strain evidence="3">MSK.17.11</strain>
        <strain evidence="2">MSK.17.38</strain>
    </source>
</reference>
<dbReference type="InterPro" id="IPR002831">
    <property type="entry name" value="Tscrpt_reg_TrmB_N"/>
</dbReference>
<dbReference type="EMBL" id="JAAITX010000001">
    <property type="protein sequence ID" value="NVH57055.1"/>
    <property type="molecule type" value="Genomic_DNA"/>
</dbReference>
<dbReference type="EMBL" id="JAAIUO010000001">
    <property type="protein sequence ID" value="NSK13814.1"/>
    <property type="molecule type" value="Genomic_DNA"/>
</dbReference>
<evidence type="ECO:0000313" key="3">
    <source>
        <dbReference type="EMBL" id="NVH57055.1"/>
    </source>
</evidence>
<dbReference type="InterPro" id="IPR036390">
    <property type="entry name" value="WH_DNA-bd_sf"/>
</dbReference>
<dbReference type="Pfam" id="PF01978">
    <property type="entry name" value="TrmB"/>
    <property type="match status" value="1"/>
</dbReference>
<evidence type="ECO:0000313" key="2">
    <source>
        <dbReference type="EMBL" id="NSK13814.1"/>
    </source>
</evidence>
<feature type="domain" description="Transcription regulator TrmB N-terminal" evidence="1">
    <location>
        <begin position="10"/>
        <end position="77"/>
    </location>
</feature>
<comment type="caution">
    <text evidence="3">The sequence shown here is derived from an EMBL/GenBank/DDBJ whole genome shotgun (WGS) entry which is preliminary data.</text>
</comment>
<dbReference type="RefSeq" id="WP_173814282.1">
    <property type="nucleotide sequence ID" value="NZ_JAAITX010000001.1"/>
</dbReference>
<organism evidence="3 4">
    <name type="scientific">Dorea phocaeensis</name>
    <dbReference type="NCBI Taxonomy" id="2040291"/>
    <lineage>
        <taxon>Bacteria</taxon>
        <taxon>Bacillati</taxon>
        <taxon>Bacillota</taxon>
        <taxon>Clostridia</taxon>
        <taxon>Lachnospirales</taxon>
        <taxon>Lachnospiraceae</taxon>
        <taxon>Dorea</taxon>
    </lineage>
</organism>
<dbReference type="CDD" id="cd09124">
    <property type="entry name" value="PLDc_like_TrmB_middle"/>
    <property type="match status" value="1"/>
</dbReference>
<evidence type="ECO:0000259" key="1">
    <source>
        <dbReference type="Pfam" id="PF01978"/>
    </source>
</evidence>
<accession>A0A850H9U2</accession>
<reference evidence="4 5" key="1">
    <citation type="journal article" date="2020" name="Cell Host Microbe">
        <title>Functional and Genomic Variation between Human-Derived Isolates of Lachnospiraceae Reveals Inter- and Intra-Species Diversity.</title>
        <authorList>
            <person name="Sorbara M.T."/>
            <person name="Littmann E.R."/>
            <person name="Fontana E."/>
            <person name="Moody T.U."/>
            <person name="Kohout C.E."/>
            <person name="Gjonbalaj M."/>
            <person name="Eaton V."/>
            <person name="Seok R."/>
            <person name="Leiner I.M."/>
            <person name="Pamer E.G."/>
        </authorList>
    </citation>
    <scope>NUCLEOTIDE SEQUENCE [LARGE SCALE GENOMIC DNA]</scope>
    <source>
        <strain evidence="3 4">MSK.17.11</strain>
        <strain evidence="2 5">MSK.17.38</strain>
    </source>
</reference>
<dbReference type="PANTHER" id="PTHR34293">
    <property type="entry name" value="HTH-TYPE TRANSCRIPTIONAL REGULATOR TRMBL2"/>
    <property type="match status" value="1"/>
</dbReference>
<dbReference type="Proteomes" id="UP000701680">
    <property type="component" value="Unassembled WGS sequence"/>
</dbReference>
<gene>
    <name evidence="3" type="ORF">G5A66_00030</name>
    <name evidence="2" type="ORF">G5A75_02775</name>
</gene>
<dbReference type="Gene3D" id="1.10.10.10">
    <property type="entry name" value="Winged helix-like DNA-binding domain superfamily/Winged helix DNA-binding domain"/>
    <property type="match status" value="1"/>
</dbReference>
<evidence type="ECO:0000313" key="5">
    <source>
        <dbReference type="Proteomes" id="UP000701680"/>
    </source>
</evidence>
<dbReference type="InterPro" id="IPR036388">
    <property type="entry name" value="WH-like_DNA-bd_sf"/>
</dbReference>
<name>A0A850H9U2_9FIRM</name>
<dbReference type="Proteomes" id="UP000528555">
    <property type="component" value="Unassembled WGS sequence"/>
</dbReference>
<dbReference type="InterPro" id="IPR051797">
    <property type="entry name" value="TrmB-like"/>
</dbReference>
<dbReference type="AlphaFoldDB" id="A0A850H9U2"/>
<proteinExistence type="predicted"/>
<protein>
    <submittedName>
        <fullName evidence="3">TrmB family transcriptional regulator</fullName>
    </submittedName>
</protein>
<sequence length="238" mass="27003">MEQTSFVERLMEFGLTRQEANIYQYMLGEGKVTGYEVAKATGISRSNAYNSLANMTEKGAAYLVEEGSTRKYVPVSLREFCRNCIRKLEESQKWLRAHVPSERTYAEGYITIEGAEHILNKVRNLLAQVEERVYLSCTRNYLLLLVGELETLMSQGKKVVIITDQPVTFDDAKVYVAEARGMQIGVIADSKYVLTGEYGEGSRNTCLYSGQENFVELYKTALANEIKLVSIREERQKS</sequence>
<dbReference type="PANTHER" id="PTHR34293:SF1">
    <property type="entry name" value="HTH-TYPE TRANSCRIPTIONAL REGULATOR TRMBL2"/>
    <property type="match status" value="1"/>
</dbReference>
<keyword evidence="4" id="KW-1185">Reference proteome</keyword>
<dbReference type="SUPFAM" id="SSF46785">
    <property type="entry name" value="Winged helix' DNA-binding domain"/>
    <property type="match status" value="1"/>
</dbReference>
<evidence type="ECO:0000313" key="4">
    <source>
        <dbReference type="Proteomes" id="UP000528555"/>
    </source>
</evidence>